<comment type="caution">
    <text evidence="9">The sequence shown here is derived from an EMBL/GenBank/DDBJ whole genome shotgun (WGS) entry which is preliminary data.</text>
</comment>
<comment type="pathway">
    <text evidence="2">Carbohydrate acid metabolism; 2-dehydro-3-deoxy-D-gluconate degradation; D-glyceraldehyde 3-phosphate and pyruvate from 2-dehydro-3-deoxy-D-gluconate: step 2/2.</text>
</comment>
<evidence type="ECO:0000256" key="5">
    <source>
        <dbReference type="ARBA" id="ARBA00013063"/>
    </source>
</evidence>
<dbReference type="Pfam" id="PF01081">
    <property type="entry name" value="Aldolase"/>
    <property type="match status" value="1"/>
</dbReference>
<dbReference type="Gene3D" id="3.20.20.70">
    <property type="entry name" value="Aldolase class I"/>
    <property type="match status" value="1"/>
</dbReference>
<evidence type="ECO:0000256" key="7">
    <source>
        <dbReference type="ARBA" id="ARBA00023270"/>
    </source>
</evidence>
<comment type="catalytic activity">
    <reaction evidence="1">
        <text>2-dehydro-3-deoxy-6-phospho-D-gluconate = D-glyceraldehyde 3-phosphate + pyruvate</text>
        <dbReference type="Rhea" id="RHEA:17089"/>
        <dbReference type="ChEBI" id="CHEBI:15361"/>
        <dbReference type="ChEBI" id="CHEBI:57569"/>
        <dbReference type="ChEBI" id="CHEBI:59776"/>
        <dbReference type="EC" id="4.1.2.14"/>
    </reaction>
</comment>
<dbReference type="EC" id="4.1.2.14" evidence="5"/>
<dbReference type="PANTHER" id="PTHR30246">
    <property type="entry name" value="2-KETO-3-DEOXY-6-PHOSPHOGLUCONATE ALDOLASE"/>
    <property type="match status" value="1"/>
</dbReference>
<reference evidence="9 10" key="1">
    <citation type="submission" date="2017-02" db="EMBL/GenBank/DDBJ databases">
        <title>Prevalence of linear plasmids in Cutibacterium acnes isolates obtained from cancerous prostatic tissue.</title>
        <authorList>
            <person name="Davidsson S."/>
            <person name="Bruggemann H."/>
        </authorList>
    </citation>
    <scope>NUCLEOTIDE SEQUENCE [LARGE SCALE GENOMIC DNA]</scope>
    <source>
        <strain evidence="9 10">11-78</strain>
    </source>
</reference>
<evidence type="ECO:0000313" key="10">
    <source>
        <dbReference type="Proteomes" id="UP000226191"/>
    </source>
</evidence>
<dbReference type="InterPro" id="IPR000887">
    <property type="entry name" value="Aldlse_KDPG_KHG"/>
</dbReference>
<evidence type="ECO:0000256" key="4">
    <source>
        <dbReference type="ARBA" id="ARBA00011233"/>
    </source>
</evidence>
<dbReference type="PROSITE" id="PS00160">
    <property type="entry name" value="ALDOLASE_KDPG_KHG_2"/>
    <property type="match status" value="1"/>
</dbReference>
<evidence type="ECO:0000256" key="2">
    <source>
        <dbReference type="ARBA" id="ARBA00004736"/>
    </source>
</evidence>
<evidence type="ECO:0000256" key="1">
    <source>
        <dbReference type="ARBA" id="ARBA00000654"/>
    </source>
</evidence>
<evidence type="ECO:0000256" key="6">
    <source>
        <dbReference type="ARBA" id="ARBA00023239"/>
    </source>
</evidence>
<dbReference type="EMBL" id="MVCE01000002">
    <property type="protein sequence ID" value="PGF34956.1"/>
    <property type="molecule type" value="Genomic_DNA"/>
</dbReference>
<accession>A0A2B7ID18</accession>
<dbReference type="InterPro" id="IPR013785">
    <property type="entry name" value="Aldolase_TIM"/>
</dbReference>
<dbReference type="PANTHER" id="PTHR30246:SF1">
    <property type="entry name" value="2-DEHYDRO-3-DEOXY-6-PHOSPHOGALACTONATE ALDOLASE-RELATED"/>
    <property type="match status" value="1"/>
</dbReference>
<dbReference type="GeneID" id="92856354"/>
<evidence type="ECO:0000313" key="9">
    <source>
        <dbReference type="EMBL" id="PGF34956.1"/>
    </source>
</evidence>
<proteinExistence type="inferred from homology"/>
<evidence type="ECO:0000256" key="8">
    <source>
        <dbReference type="ARBA" id="ARBA00023277"/>
    </source>
</evidence>
<evidence type="ECO:0000256" key="3">
    <source>
        <dbReference type="ARBA" id="ARBA00006906"/>
    </source>
</evidence>
<dbReference type="InterPro" id="IPR031338">
    <property type="entry name" value="KDPG/KHG_AS_2"/>
</dbReference>
<protein>
    <recommendedName>
        <fullName evidence="5">2-dehydro-3-deoxy-phosphogluconate aldolase</fullName>
        <ecNumber evidence="5">4.1.2.14</ecNumber>
    </recommendedName>
</protein>
<dbReference type="RefSeq" id="WP_002517175.1">
    <property type="nucleotide sequence ID" value="NZ_AP019664.1"/>
</dbReference>
<dbReference type="InterPro" id="IPR031337">
    <property type="entry name" value="KDPG/KHG_AS_1"/>
</dbReference>
<name>A0A2B7ID18_CUTAC</name>
<dbReference type="NCBIfam" id="TIGR01182">
    <property type="entry name" value="eda"/>
    <property type="match status" value="1"/>
</dbReference>
<comment type="similarity">
    <text evidence="3">Belongs to the KHG/KDPG aldolase family.</text>
</comment>
<dbReference type="SUPFAM" id="SSF51569">
    <property type="entry name" value="Aldolase"/>
    <property type="match status" value="1"/>
</dbReference>
<gene>
    <name evidence="9" type="ORF">B1B09_04890</name>
</gene>
<sequence length="215" mass="22106">MSNEALNTVLSHLVIPVVVIHDAATTPAVTDGLVVGGLPVAEVTFRTDAAPAAIESMAGDGRITVGAGTVINARQVDEAVSAGASFVVSPGLSREVVDRCRHHAIPVLPGAITPTEIMAGIDMGLDTFKFFPAGTFGGAATIASLEGPFPHLRFVPTGGVKPHNLADFLSRANIPAVGGTWLTPADAVAARDCHTIANLVREAVDSAHHIVKEQS</sequence>
<dbReference type="OrthoDB" id="9805177at2"/>
<dbReference type="GO" id="GO:0008675">
    <property type="term" value="F:2-dehydro-3-deoxy-phosphogluconate aldolase activity"/>
    <property type="evidence" value="ECO:0007669"/>
    <property type="project" value="UniProtKB-EC"/>
</dbReference>
<organism evidence="9 10">
    <name type="scientific">Cutibacterium acnes</name>
    <name type="common">Propionibacterium acnes</name>
    <dbReference type="NCBI Taxonomy" id="1747"/>
    <lineage>
        <taxon>Bacteria</taxon>
        <taxon>Bacillati</taxon>
        <taxon>Actinomycetota</taxon>
        <taxon>Actinomycetes</taxon>
        <taxon>Propionibacteriales</taxon>
        <taxon>Propionibacteriaceae</taxon>
        <taxon>Cutibacterium</taxon>
    </lineage>
</organism>
<dbReference type="AlphaFoldDB" id="A0A2B7ID18"/>
<dbReference type="CDD" id="cd00452">
    <property type="entry name" value="KDPG_aldolase"/>
    <property type="match status" value="1"/>
</dbReference>
<comment type="subunit">
    <text evidence="4">Homotrimer.</text>
</comment>
<dbReference type="Proteomes" id="UP000226191">
    <property type="component" value="Unassembled WGS sequence"/>
</dbReference>
<dbReference type="PROSITE" id="PS00159">
    <property type="entry name" value="ALDOLASE_KDPG_KHG_1"/>
    <property type="match status" value="1"/>
</dbReference>
<keyword evidence="6" id="KW-0456">Lyase</keyword>
<keyword evidence="8" id="KW-0119">Carbohydrate metabolism</keyword>
<keyword evidence="7" id="KW-0704">Schiff base</keyword>